<keyword evidence="2" id="KW-1185">Reference proteome</keyword>
<proteinExistence type="predicted"/>
<comment type="caution">
    <text evidence="1">The sequence shown here is derived from an EMBL/GenBank/DDBJ whole genome shotgun (WGS) entry which is preliminary data.</text>
</comment>
<evidence type="ECO:0000313" key="1">
    <source>
        <dbReference type="EMBL" id="KAI9905318.1"/>
    </source>
</evidence>
<accession>A0ACC0VFS1</accession>
<name>A0ACC0VFS1_9STRA</name>
<protein>
    <submittedName>
        <fullName evidence="1">Uncharacterized protein</fullName>
    </submittedName>
</protein>
<evidence type="ECO:0000313" key="2">
    <source>
        <dbReference type="Proteomes" id="UP001163321"/>
    </source>
</evidence>
<dbReference type="EMBL" id="CM047588">
    <property type="protein sequence ID" value="KAI9905318.1"/>
    <property type="molecule type" value="Genomic_DNA"/>
</dbReference>
<gene>
    <name evidence="1" type="ORF">PsorP6_014344</name>
</gene>
<reference evidence="1 2" key="1">
    <citation type="journal article" date="2022" name="bioRxiv">
        <title>The genome of the oomycete Peronosclerospora sorghi, a cosmopolitan pathogen of maize and sorghum, is inflated with dispersed pseudogenes.</title>
        <authorList>
            <person name="Fletcher K."/>
            <person name="Martin F."/>
            <person name="Isakeit T."/>
            <person name="Cavanaugh K."/>
            <person name="Magill C."/>
            <person name="Michelmore R."/>
        </authorList>
    </citation>
    <scope>NUCLEOTIDE SEQUENCE [LARGE SCALE GENOMIC DNA]</scope>
    <source>
        <strain evidence="1">P6</strain>
    </source>
</reference>
<sequence length="298" mass="33606">MRSDESDYGAATLAKKLIQHIGVSSVLTAYAAATDAKTQDRGNLDLSRCIFEPESSNYFAERDVLAQNMVYSLFARSKCRLRVSRNRGKVGPYYLANMLDDRGVLMEDVEGAERFMTLLYYRLLWKIAPFLPPNCNTEIDQEYIVAPDADVQVELEASEDENGGVDDEDRDDENDRSEYDDGDEEYDDERDLAKRTIDALEESGAESSIVSNRSVSPTYANRDDDSVQLEEDPSHVTVVAEHCGAMSGYMIMQTCLSVFSRLIDCHTAEEEVHMYQDVRFPKYGRLTHFEGSSVSPIC</sequence>
<dbReference type="Proteomes" id="UP001163321">
    <property type="component" value="Chromosome 9"/>
</dbReference>
<organism evidence="1 2">
    <name type="scientific">Peronosclerospora sorghi</name>
    <dbReference type="NCBI Taxonomy" id="230839"/>
    <lineage>
        <taxon>Eukaryota</taxon>
        <taxon>Sar</taxon>
        <taxon>Stramenopiles</taxon>
        <taxon>Oomycota</taxon>
        <taxon>Peronosporomycetes</taxon>
        <taxon>Peronosporales</taxon>
        <taxon>Peronosporaceae</taxon>
        <taxon>Peronosclerospora</taxon>
    </lineage>
</organism>